<sequence length="303" mass="34227">MVWIPGGTFLMGSNDYYPEEAPAHKVAVDGFWMDKYLVTNAQFQKFVKATGYVTFAERPANPDDYPGAKPELLQPSSTVFIKPDCPVSKDNHYNWWSYMPGANWRHPEGKGSSIKGREHHPVVHLAYEDVEAYAQWIGKELPTEAEWEFAAQGGLEGSAFAWGNELNPKGKQMANTWQGEFPFENLCTDGYDRTSPIGVFPKNGYGLYDMIGNVWEWTTDWYQEHGQIKKSPCCTTTNPRGGTPETSYDPQMPAIKIPRKVIKGGSFLCAPSYCQRYRPAARMAQPIDTSTCHLGFRLIMRTQ</sequence>
<protein>
    <submittedName>
        <fullName evidence="2">Formylglycine-generating enzyme family protein</fullName>
    </submittedName>
</protein>
<reference evidence="2" key="1">
    <citation type="submission" date="2020-05" db="EMBL/GenBank/DDBJ databases">
        <authorList>
            <person name="Zhu T."/>
            <person name="Keshari N."/>
            <person name="Lu X."/>
        </authorList>
    </citation>
    <scope>NUCLEOTIDE SEQUENCE</scope>
    <source>
        <strain evidence="2">NK1-12</strain>
    </source>
</reference>
<dbReference type="InterPro" id="IPR016187">
    <property type="entry name" value="CTDL_fold"/>
</dbReference>
<name>A0AA96WP89_9CYAN</name>
<feature type="domain" description="Sulfatase-modifying factor enzyme-like" evidence="1">
    <location>
        <begin position="1"/>
        <end position="299"/>
    </location>
</feature>
<dbReference type="PANTHER" id="PTHR23150:SF19">
    <property type="entry name" value="FORMYLGLYCINE-GENERATING ENZYME"/>
    <property type="match status" value="1"/>
</dbReference>
<dbReference type="EMBL" id="CP053586">
    <property type="protein sequence ID" value="WNZ26451.1"/>
    <property type="molecule type" value="Genomic_DNA"/>
</dbReference>
<dbReference type="SUPFAM" id="SSF56436">
    <property type="entry name" value="C-type lectin-like"/>
    <property type="match status" value="1"/>
</dbReference>
<dbReference type="Pfam" id="PF03781">
    <property type="entry name" value="FGE-sulfatase"/>
    <property type="match status" value="1"/>
</dbReference>
<evidence type="ECO:0000259" key="1">
    <source>
        <dbReference type="Pfam" id="PF03781"/>
    </source>
</evidence>
<dbReference type="AlphaFoldDB" id="A0AA96WP89"/>
<organism evidence="2">
    <name type="scientific">Leptolyngbya sp. NK1-12</name>
    <dbReference type="NCBI Taxonomy" id="2547451"/>
    <lineage>
        <taxon>Bacteria</taxon>
        <taxon>Bacillati</taxon>
        <taxon>Cyanobacteriota</taxon>
        <taxon>Cyanophyceae</taxon>
        <taxon>Leptolyngbyales</taxon>
        <taxon>Leptolyngbyaceae</taxon>
        <taxon>Leptolyngbya group</taxon>
        <taxon>Leptolyngbya</taxon>
    </lineage>
</organism>
<evidence type="ECO:0000313" key="2">
    <source>
        <dbReference type="EMBL" id="WNZ26451.1"/>
    </source>
</evidence>
<dbReference type="PANTHER" id="PTHR23150">
    <property type="entry name" value="SULFATASE MODIFYING FACTOR 1, 2"/>
    <property type="match status" value="1"/>
</dbReference>
<gene>
    <name evidence="2" type="ORF">HJG54_05640</name>
</gene>
<dbReference type="InterPro" id="IPR005532">
    <property type="entry name" value="SUMF_dom"/>
</dbReference>
<dbReference type="Gene3D" id="3.90.1580.10">
    <property type="entry name" value="paralog of FGE (formylglycine-generating enzyme)"/>
    <property type="match status" value="1"/>
</dbReference>
<accession>A0AA96WP89</accession>
<dbReference type="GO" id="GO:0120147">
    <property type="term" value="F:formylglycine-generating oxidase activity"/>
    <property type="evidence" value="ECO:0007669"/>
    <property type="project" value="TreeGrafter"/>
</dbReference>
<dbReference type="InterPro" id="IPR042095">
    <property type="entry name" value="SUMF_sf"/>
</dbReference>
<proteinExistence type="predicted"/>
<dbReference type="InterPro" id="IPR051043">
    <property type="entry name" value="Sulfatase_Mod_Factor_Kinase"/>
</dbReference>